<evidence type="ECO:0000256" key="3">
    <source>
        <dbReference type="ARBA" id="ARBA00038502"/>
    </source>
</evidence>
<sequence length="124" mass="13989">MISRYDSDDGPFVYPIITNDDSKNIGYVQLCQIDDVSGEIGYHIAKQFTGQGYATEAVKAFLPAMAQKLNIKEIYGICLAENLASVRVLEKCGFTQIYQGPGNYQGREVQIIKTIWKNYTIYFV</sequence>
<evidence type="ECO:0000256" key="2">
    <source>
        <dbReference type="ARBA" id="ARBA00023315"/>
    </source>
</evidence>
<dbReference type="SUPFAM" id="SSF55729">
    <property type="entry name" value="Acyl-CoA N-acyltransferases (Nat)"/>
    <property type="match status" value="1"/>
</dbReference>
<reference evidence="5 6" key="1">
    <citation type="submission" date="2016-10" db="EMBL/GenBank/DDBJ databases">
        <authorList>
            <person name="de Groot N.N."/>
        </authorList>
    </citation>
    <scope>NUCLEOTIDE SEQUENCE [LARGE SCALE GENOMIC DNA]</scope>
    <source>
        <strain evidence="5 6">B25</strain>
    </source>
</reference>
<comment type="similarity">
    <text evidence="3">Belongs to the acetyltransferase family. RimJ subfamily.</text>
</comment>
<dbReference type="STRING" id="163.SAMN04487775_11174"/>
<keyword evidence="6" id="KW-1185">Reference proteome</keyword>
<dbReference type="AlphaFoldDB" id="A0A1H9D7P2"/>
<keyword evidence="1 5" id="KW-0808">Transferase</keyword>
<dbReference type="InterPro" id="IPR051531">
    <property type="entry name" value="N-acetyltransferase"/>
</dbReference>
<proteinExistence type="inferred from homology"/>
<feature type="domain" description="N-acetyltransferase" evidence="4">
    <location>
        <begin position="1"/>
        <end position="116"/>
    </location>
</feature>
<dbReference type="PANTHER" id="PTHR43792">
    <property type="entry name" value="GNAT FAMILY, PUTATIVE (AFU_ORTHOLOGUE AFUA_3G00765)-RELATED-RELATED"/>
    <property type="match status" value="1"/>
</dbReference>
<evidence type="ECO:0000313" key="5">
    <source>
        <dbReference type="EMBL" id="SEQ09399.1"/>
    </source>
</evidence>
<protein>
    <submittedName>
        <fullName evidence="5">Acetyltransferase (GNAT) domain-containing protein</fullName>
    </submittedName>
</protein>
<dbReference type="InterPro" id="IPR000182">
    <property type="entry name" value="GNAT_dom"/>
</dbReference>
<keyword evidence="2" id="KW-0012">Acyltransferase</keyword>
<dbReference type="OrthoDB" id="342653at2"/>
<dbReference type="InterPro" id="IPR016181">
    <property type="entry name" value="Acyl_CoA_acyltransferase"/>
</dbReference>
<evidence type="ECO:0000259" key="4">
    <source>
        <dbReference type="PROSITE" id="PS51186"/>
    </source>
</evidence>
<dbReference type="Pfam" id="PF13302">
    <property type="entry name" value="Acetyltransf_3"/>
    <property type="match status" value="1"/>
</dbReference>
<evidence type="ECO:0000256" key="1">
    <source>
        <dbReference type="ARBA" id="ARBA00022679"/>
    </source>
</evidence>
<evidence type="ECO:0000313" key="6">
    <source>
        <dbReference type="Proteomes" id="UP000182360"/>
    </source>
</evidence>
<dbReference type="PROSITE" id="PS51186">
    <property type="entry name" value="GNAT"/>
    <property type="match status" value="1"/>
</dbReference>
<gene>
    <name evidence="5" type="ORF">SAMN04487977_102467</name>
</gene>
<name>A0A1H9D7P2_9SPIR</name>
<dbReference type="GO" id="GO:0016747">
    <property type="term" value="F:acyltransferase activity, transferring groups other than amino-acyl groups"/>
    <property type="evidence" value="ECO:0007669"/>
    <property type="project" value="InterPro"/>
</dbReference>
<dbReference type="PANTHER" id="PTHR43792:SF8">
    <property type="entry name" value="[RIBOSOMAL PROTEIN US5]-ALANINE N-ACETYLTRANSFERASE"/>
    <property type="match status" value="1"/>
</dbReference>
<dbReference type="EMBL" id="FOFU01000002">
    <property type="protein sequence ID" value="SEQ09399.1"/>
    <property type="molecule type" value="Genomic_DNA"/>
</dbReference>
<organism evidence="5 6">
    <name type="scientific">Treponema bryantii</name>
    <dbReference type="NCBI Taxonomy" id="163"/>
    <lineage>
        <taxon>Bacteria</taxon>
        <taxon>Pseudomonadati</taxon>
        <taxon>Spirochaetota</taxon>
        <taxon>Spirochaetia</taxon>
        <taxon>Spirochaetales</taxon>
        <taxon>Treponemataceae</taxon>
        <taxon>Treponema</taxon>
    </lineage>
</organism>
<accession>A0A1H9D7P2</accession>
<dbReference type="Gene3D" id="3.40.630.30">
    <property type="match status" value="1"/>
</dbReference>
<dbReference type="Proteomes" id="UP000182360">
    <property type="component" value="Unassembled WGS sequence"/>
</dbReference>